<accession>A0A2R6XZL4</accession>
<dbReference type="Proteomes" id="UP000244338">
    <property type="component" value="Unassembled WGS sequence"/>
</dbReference>
<proteinExistence type="predicted"/>
<name>A0A2R6XZL4_9BACL</name>
<dbReference type="InterPro" id="IPR014717">
    <property type="entry name" value="Transl_elong_EF1B/ribsomal_bS6"/>
</dbReference>
<evidence type="ECO:0000313" key="2">
    <source>
        <dbReference type="Proteomes" id="UP000244338"/>
    </source>
</evidence>
<gene>
    <name evidence="1" type="ORF">BSOLF_1322</name>
</gene>
<reference evidence="2" key="1">
    <citation type="journal article" date="2018" name="Sci. Rep.">
        <title>Lignite coal burning seam in the remote Altai Mountains harbors a hydrogen-driven thermophilic microbial community.</title>
        <authorList>
            <person name="Kadnikov V.V."/>
            <person name="Mardanov A.V."/>
            <person name="Ivasenko D.A."/>
            <person name="Antsiferov D.V."/>
            <person name="Beletsky A.V."/>
            <person name="Karnachuk O.V."/>
            <person name="Ravin N.V."/>
        </authorList>
    </citation>
    <scope>NUCLEOTIDE SEQUENCE [LARGE SCALE GENOMIC DNA]</scope>
</reference>
<protein>
    <submittedName>
        <fullName evidence="1">Uncharacterized protein</fullName>
    </submittedName>
</protein>
<comment type="caution">
    <text evidence="1">The sequence shown here is derived from an EMBL/GenBank/DDBJ whole genome shotgun (WGS) entry which is preliminary data.</text>
</comment>
<dbReference type="Gene3D" id="3.30.70.60">
    <property type="match status" value="1"/>
</dbReference>
<evidence type="ECO:0000313" key="1">
    <source>
        <dbReference type="EMBL" id="PTQ55865.1"/>
    </source>
</evidence>
<dbReference type="AlphaFoldDB" id="A0A2R6XZL4"/>
<sequence>MSEQEIALIQEKIKDLQHTLKDMSEFAGREGTMSHTSRIPASSEETEVIRWIDQATKDHALSVSHFEKLQRSQMPLENDDATGEIPKRLIWKTQYKLQLVGTYGDWLAFLKQLEEDAPRLFVVTDVDITIYEGKNLLGGSTIFNTDTTVAITLMFDAYDWNETKAR</sequence>
<dbReference type="EMBL" id="PEBX01000065">
    <property type="protein sequence ID" value="PTQ55865.1"/>
    <property type="molecule type" value="Genomic_DNA"/>
</dbReference>
<organism evidence="1 2">
    <name type="scientific">Candidatus Carbonibacillus altaicus</name>
    <dbReference type="NCBI Taxonomy" id="2163959"/>
    <lineage>
        <taxon>Bacteria</taxon>
        <taxon>Bacillati</taxon>
        <taxon>Bacillota</taxon>
        <taxon>Bacilli</taxon>
        <taxon>Bacillales</taxon>
        <taxon>Candidatus Carbonibacillus</taxon>
    </lineage>
</organism>